<dbReference type="Proteomes" id="UP001408356">
    <property type="component" value="Unassembled WGS sequence"/>
</dbReference>
<name>A0ABR2VEM5_9PEZI</name>
<dbReference type="EMBL" id="JARVKF010000019">
    <property type="protein sequence ID" value="KAK9425359.1"/>
    <property type="molecule type" value="Genomic_DNA"/>
</dbReference>
<feature type="transmembrane region" description="Helical" evidence="2">
    <location>
        <begin position="54"/>
        <end position="72"/>
    </location>
</feature>
<gene>
    <name evidence="3" type="ORF">SUNI508_13095</name>
</gene>
<feature type="transmembrane region" description="Helical" evidence="2">
    <location>
        <begin position="166"/>
        <end position="189"/>
    </location>
</feature>
<feature type="transmembrane region" description="Helical" evidence="2">
    <location>
        <begin position="560"/>
        <end position="582"/>
    </location>
</feature>
<protein>
    <submittedName>
        <fullName evidence="3">Uncharacterized protein</fullName>
    </submittedName>
</protein>
<keyword evidence="4" id="KW-1185">Reference proteome</keyword>
<evidence type="ECO:0000313" key="3">
    <source>
        <dbReference type="EMBL" id="KAK9425359.1"/>
    </source>
</evidence>
<dbReference type="PANTHER" id="PTHR35041:SF6">
    <property type="entry name" value="FORMYLMETHIONINE DEFORMYLASE-LIKE PROTEIN-RELATED"/>
    <property type="match status" value="1"/>
</dbReference>
<comment type="caution">
    <text evidence="3">The sequence shown here is derived from an EMBL/GenBank/DDBJ whole genome shotgun (WGS) entry which is preliminary data.</text>
</comment>
<sequence length="665" mass="73024">MPHFERVAQENPDFSSRSLGHSSNDEQGGFNTKLGEATHPQGPWGINWRSPTKMIALFLGGTVCALGHHLYYANLDNTVVVNITSRWNLEAVRDSQEWKIRFGTGFAFLTKTMFAAAVAIAYQQRLWVTTRKQTVTINGLDAMFSAANNIFSFANLEFLRRAKLGAALALLVWLIPLSALVTPATLTVIPATKSNSSIMHVPSVNFSQISPLFDYQSSVVGADVTSTNDGITPYMSRLVSSTATTFQVLAMNQVIANSTYSVKFNGPSFSCHIPSDAVDEAIFMALNATTYVASGRQMNNRFDTEMAWLAFPPTSQLMSAMSRSNDTNPLSDDWLMFLKFAATCLTEAAMWGSAFDSIPLCEGIIIPPGGSNSLTNVSSIYDDADYYNYGRIWVWAQNATYDCILTDTEYDVAFSYSLSENTQRVDPHYEFRWTGNDLYGSYFPIADAVANLLGGSVRGLFTGITSYKTRVSETAIFGALKADTSSQYATNSGLSPGILTFDIKDLAHNKSVGQLIEELSRNVTLSLFSADKILSLDNTTTTVTTTANVNVYSYNRPNLILTYAITFALALLGLIAGCVAYLQNGVSYDNSFSAFMLTTRNKRLDELAKGRSMGAMPLENEVKKTELRFGLLQGDKDGVNNEGSRRVGFGFRNQVTPLQKGIPYY</sequence>
<accession>A0ABR2VEM5</accession>
<keyword evidence="2" id="KW-0472">Membrane</keyword>
<organism evidence="3 4">
    <name type="scientific">Seiridium unicorne</name>
    <dbReference type="NCBI Taxonomy" id="138068"/>
    <lineage>
        <taxon>Eukaryota</taxon>
        <taxon>Fungi</taxon>
        <taxon>Dikarya</taxon>
        <taxon>Ascomycota</taxon>
        <taxon>Pezizomycotina</taxon>
        <taxon>Sordariomycetes</taxon>
        <taxon>Xylariomycetidae</taxon>
        <taxon>Amphisphaeriales</taxon>
        <taxon>Sporocadaceae</taxon>
        <taxon>Seiridium</taxon>
    </lineage>
</organism>
<dbReference type="PANTHER" id="PTHR35041">
    <property type="entry name" value="MEDIATOR OF RNA POLYMERASE II TRANSCRIPTION SUBUNIT 1"/>
    <property type="match status" value="1"/>
</dbReference>
<feature type="compositionally biased region" description="Polar residues" evidence="1">
    <location>
        <begin position="12"/>
        <end position="30"/>
    </location>
</feature>
<keyword evidence="2" id="KW-0812">Transmembrane</keyword>
<proteinExistence type="predicted"/>
<feature type="transmembrane region" description="Helical" evidence="2">
    <location>
        <begin position="102"/>
        <end position="122"/>
    </location>
</feature>
<evidence type="ECO:0000256" key="2">
    <source>
        <dbReference type="SAM" id="Phobius"/>
    </source>
</evidence>
<feature type="region of interest" description="Disordered" evidence="1">
    <location>
        <begin position="1"/>
        <end position="36"/>
    </location>
</feature>
<evidence type="ECO:0000256" key="1">
    <source>
        <dbReference type="SAM" id="MobiDB-lite"/>
    </source>
</evidence>
<evidence type="ECO:0000313" key="4">
    <source>
        <dbReference type="Proteomes" id="UP001408356"/>
    </source>
</evidence>
<keyword evidence="2" id="KW-1133">Transmembrane helix</keyword>
<reference evidence="3 4" key="1">
    <citation type="journal article" date="2024" name="J. Plant Pathol.">
        <title>Sequence and assembly of the genome of Seiridium unicorne, isolate CBS 538.82, causal agent of cypress canker disease.</title>
        <authorList>
            <person name="Scali E."/>
            <person name="Rocca G.D."/>
            <person name="Danti R."/>
            <person name="Garbelotto M."/>
            <person name="Barberini S."/>
            <person name="Baroncelli R."/>
            <person name="Emiliani G."/>
        </authorList>
    </citation>
    <scope>NUCLEOTIDE SEQUENCE [LARGE SCALE GENOMIC DNA]</scope>
    <source>
        <strain evidence="3 4">BM-138-508</strain>
    </source>
</reference>